<feature type="compositionally biased region" description="Basic and acidic residues" evidence="1">
    <location>
        <begin position="316"/>
        <end position="342"/>
    </location>
</feature>
<dbReference type="RefSeq" id="WP_127727036.1">
    <property type="nucleotide sequence ID" value="NZ_SACP01000001.1"/>
</dbReference>
<protein>
    <recommendedName>
        <fullName evidence="4">Chemotaxis protein CheZ</fullName>
    </recommendedName>
</protein>
<evidence type="ECO:0008006" key="4">
    <source>
        <dbReference type="Google" id="ProtNLM"/>
    </source>
</evidence>
<evidence type="ECO:0000313" key="3">
    <source>
        <dbReference type="Proteomes" id="UP000286997"/>
    </source>
</evidence>
<name>A0A437PHP4_9HYPH</name>
<feature type="compositionally biased region" description="Acidic residues" evidence="1">
    <location>
        <begin position="306"/>
        <end position="315"/>
    </location>
</feature>
<reference evidence="2 3" key="1">
    <citation type="submission" date="2019-01" db="EMBL/GenBank/DDBJ databases">
        <authorList>
            <person name="Chen W.-M."/>
        </authorList>
    </citation>
    <scope>NUCLEOTIDE SEQUENCE [LARGE SCALE GENOMIC DNA]</scope>
    <source>
        <strain evidence="2 3">TER-1</strain>
    </source>
</reference>
<evidence type="ECO:0000256" key="1">
    <source>
        <dbReference type="SAM" id="MobiDB-lite"/>
    </source>
</evidence>
<dbReference type="Gene3D" id="1.10.287.500">
    <property type="entry name" value="Helix hairpin bin"/>
    <property type="match status" value="1"/>
</dbReference>
<dbReference type="EMBL" id="SACP01000001">
    <property type="protein sequence ID" value="RVU21793.1"/>
    <property type="molecule type" value="Genomic_DNA"/>
</dbReference>
<accession>A0A437PHP4</accession>
<proteinExistence type="predicted"/>
<organism evidence="2 3">
    <name type="scientific">Methylobacterium oryzihabitans</name>
    <dbReference type="NCBI Taxonomy" id="2499852"/>
    <lineage>
        <taxon>Bacteria</taxon>
        <taxon>Pseudomonadati</taxon>
        <taxon>Pseudomonadota</taxon>
        <taxon>Alphaproteobacteria</taxon>
        <taxon>Hyphomicrobiales</taxon>
        <taxon>Methylobacteriaceae</taxon>
        <taxon>Methylobacterium</taxon>
    </lineage>
</organism>
<keyword evidence="3" id="KW-1185">Reference proteome</keyword>
<evidence type="ECO:0000313" key="2">
    <source>
        <dbReference type="EMBL" id="RVU21793.1"/>
    </source>
</evidence>
<dbReference type="OrthoDB" id="7269965at2"/>
<dbReference type="SUPFAM" id="SSF75708">
    <property type="entry name" value="Chemotaxis phosphatase CheZ"/>
    <property type="match status" value="1"/>
</dbReference>
<dbReference type="AlphaFoldDB" id="A0A437PHP4"/>
<sequence>MVASQLLTTISPEEYGALESALLETARGRWFLSEYARRNCNADTDVLLDAIGRLENAVRPDRQQPQGLDRLRFDLMEMAKAISRTKSEIAAIHAPDHDQSRLLAASEALDGIVRTTERATSDILQAAEQVQEVAWTLRESGADTKVCDALDLNATQIYTACSFQDLTAQRTSRIVNTLRYLEQRVNAMIAIWAEEGEEPIEPAPGHHSAPVDVGLDQGDVDAVIGTPTPPGAAGPPRLTLVDTAEPLDDLAFMPVAVEVAVPEVEMTTVVTAVPDEPATVQAEAPQPESDATPAIAAAKPAVPDDAAMDDAEAAEAETHETVTHEPETHEAEAHDAKDDGEGAKPAEILSLTQVFHDVDRLILSEKLGRFS</sequence>
<comment type="caution">
    <text evidence="2">The sequence shown here is derived from an EMBL/GenBank/DDBJ whole genome shotgun (WGS) entry which is preliminary data.</text>
</comment>
<feature type="region of interest" description="Disordered" evidence="1">
    <location>
        <begin position="301"/>
        <end position="342"/>
    </location>
</feature>
<dbReference type="Proteomes" id="UP000286997">
    <property type="component" value="Unassembled WGS sequence"/>
</dbReference>
<gene>
    <name evidence="2" type="ORF">EOE48_01735</name>
</gene>